<protein>
    <submittedName>
        <fullName evidence="9">Transcription regulator protein BACH2</fullName>
    </submittedName>
</protein>
<organism evidence="9 10">
    <name type="scientific">Camelus dromedarius</name>
    <name type="common">Dromedary</name>
    <name type="synonym">Arabian camel</name>
    <dbReference type="NCBI Taxonomy" id="9838"/>
    <lineage>
        <taxon>Eukaryota</taxon>
        <taxon>Metazoa</taxon>
        <taxon>Chordata</taxon>
        <taxon>Craniata</taxon>
        <taxon>Vertebrata</taxon>
        <taxon>Euteleostomi</taxon>
        <taxon>Mammalia</taxon>
        <taxon>Eutheria</taxon>
        <taxon>Laurasiatheria</taxon>
        <taxon>Artiodactyla</taxon>
        <taxon>Tylopoda</taxon>
        <taxon>Camelidae</taxon>
        <taxon>Camelus</taxon>
    </lineage>
</organism>
<feature type="compositionally biased region" description="Pro residues" evidence="7">
    <location>
        <begin position="251"/>
        <end position="261"/>
    </location>
</feature>
<feature type="region of interest" description="Disordered" evidence="7">
    <location>
        <begin position="183"/>
        <end position="263"/>
    </location>
</feature>
<accession>A0A5N4DVI1</accession>
<name>A0A5N4DVI1_CAMDR</name>
<dbReference type="InterPro" id="IPR000210">
    <property type="entry name" value="BTB/POZ_dom"/>
</dbReference>
<dbReference type="GO" id="GO:0000981">
    <property type="term" value="F:DNA-binding transcription factor activity, RNA polymerase II-specific"/>
    <property type="evidence" value="ECO:0007669"/>
    <property type="project" value="TreeGrafter"/>
</dbReference>
<evidence type="ECO:0000313" key="9">
    <source>
        <dbReference type="EMBL" id="KAB1275183.1"/>
    </source>
</evidence>
<dbReference type="Pfam" id="PF00651">
    <property type="entry name" value="BTB"/>
    <property type="match status" value="1"/>
</dbReference>
<proteinExistence type="inferred from homology"/>
<dbReference type="AlphaFoldDB" id="A0A5N4DVI1"/>
<dbReference type="CDD" id="cd14719">
    <property type="entry name" value="bZIP_BACH"/>
    <property type="match status" value="1"/>
</dbReference>
<dbReference type="SMART" id="SM00338">
    <property type="entry name" value="BRLZ"/>
    <property type="match status" value="1"/>
</dbReference>
<dbReference type="SUPFAM" id="SSF54695">
    <property type="entry name" value="POZ domain"/>
    <property type="match status" value="1"/>
</dbReference>
<dbReference type="InterPro" id="IPR004827">
    <property type="entry name" value="bZIP"/>
</dbReference>
<evidence type="ECO:0000259" key="8">
    <source>
        <dbReference type="PROSITE" id="PS50217"/>
    </source>
</evidence>
<dbReference type="Pfam" id="PF03131">
    <property type="entry name" value="bZIP_Maf"/>
    <property type="match status" value="1"/>
</dbReference>
<comment type="similarity">
    <text evidence="1">Belongs to the bZIP family. CNC subfamily.</text>
</comment>
<comment type="caution">
    <text evidence="9">The sequence shown here is derived from an EMBL/GenBank/DDBJ whole genome shotgun (WGS) entry which is preliminary data.</text>
</comment>
<dbReference type="Proteomes" id="UP000299084">
    <property type="component" value="Unassembled WGS sequence"/>
</dbReference>
<dbReference type="InterPro" id="IPR046347">
    <property type="entry name" value="bZIP_sf"/>
</dbReference>
<dbReference type="Gene3D" id="1.10.880.10">
    <property type="entry name" value="Transcription factor, Skn-1-like, DNA-binding domain"/>
    <property type="match status" value="1"/>
</dbReference>
<evidence type="ECO:0000256" key="5">
    <source>
        <dbReference type="ARBA" id="ARBA00023163"/>
    </source>
</evidence>
<feature type="region of interest" description="Disordered" evidence="7">
    <location>
        <begin position="90"/>
        <end position="118"/>
    </location>
</feature>
<gene>
    <name evidence="9" type="ORF">Cadr_000010024</name>
</gene>
<dbReference type="InterPro" id="IPR047167">
    <property type="entry name" value="NFE2-like"/>
</dbReference>
<dbReference type="PANTHER" id="PTHR24411">
    <property type="entry name" value="NUCLEAR FACTOR ERYTHROID 2-RELATED FACTOR"/>
    <property type="match status" value="1"/>
</dbReference>
<keyword evidence="2" id="KW-0805">Transcription regulation</keyword>
<feature type="compositionally biased region" description="Polar residues" evidence="7">
    <location>
        <begin position="183"/>
        <end position="201"/>
    </location>
</feature>
<keyword evidence="5" id="KW-0804">Transcription</keyword>
<dbReference type="PANTHER" id="PTHR24411:SF55">
    <property type="entry name" value="SEGMENTATION PROTEIN CAP'N'COLLAR"/>
    <property type="match status" value="1"/>
</dbReference>
<keyword evidence="4" id="KW-0010">Activator</keyword>
<evidence type="ECO:0000313" key="10">
    <source>
        <dbReference type="Proteomes" id="UP000299084"/>
    </source>
</evidence>
<dbReference type="InterPro" id="IPR004826">
    <property type="entry name" value="bZIP_Maf"/>
</dbReference>
<dbReference type="PROSITE" id="PS50217">
    <property type="entry name" value="BZIP"/>
    <property type="match status" value="1"/>
</dbReference>
<keyword evidence="10" id="KW-1185">Reference proteome</keyword>
<reference evidence="9 10" key="1">
    <citation type="journal article" date="2019" name="Mol. Ecol. Resour.">
        <title>Improving Illumina assemblies with Hi-C and long reads: an example with the North African dromedary.</title>
        <authorList>
            <person name="Elbers J.P."/>
            <person name="Rogers M.F."/>
            <person name="Perelman P.L."/>
            <person name="Proskuryakova A.A."/>
            <person name="Serdyukova N.A."/>
            <person name="Johnson W.E."/>
            <person name="Horin P."/>
            <person name="Corander J."/>
            <person name="Murphy D."/>
            <person name="Burger P.A."/>
        </authorList>
    </citation>
    <scope>NUCLEOTIDE SEQUENCE [LARGE SCALE GENOMIC DNA]</scope>
    <source>
        <strain evidence="9">Drom800</strain>
        <tissue evidence="9">Blood</tissue>
    </source>
</reference>
<dbReference type="InterPro" id="IPR043321">
    <property type="entry name" value="bZIP_BACH"/>
</dbReference>
<dbReference type="Gene3D" id="3.30.710.10">
    <property type="entry name" value="Potassium Channel Kv1.1, Chain A"/>
    <property type="match status" value="1"/>
</dbReference>
<feature type="domain" description="BZIP" evidence="8">
    <location>
        <begin position="394"/>
        <end position="439"/>
    </location>
</feature>
<dbReference type="SUPFAM" id="SSF57959">
    <property type="entry name" value="Leucine zipper domain"/>
    <property type="match status" value="1"/>
</dbReference>
<evidence type="ECO:0000256" key="6">
    <source>
        <dbReference type="ARBA" id="ARBA00023242"/>
    </source>
</evidence>
<sequence length="584" mass="64757">MSPEPKKISDLIWDVVTVTARGFGPLLQFAYTAKLLLSRENIREVIRCAEFLRMHNLEDSCFSFLQTQLLNSEDGLFVCRKDAACQRPHEAHENSAGEEEEEEEETMDSETGKMACPRDQLLPDPISFEATAIPVAEKEEVLLPESDVPTDTKESSAKDALTQYPRYKKYQLACTKNVYNASSHSTSGFASTFSEDNSGNSLKPGLAMGQIKSEPPSEENEEESITLCLSGDEPDIKDRAGDVEMDRKRPSPAPRPPPPPCRGRLPGAIQERVLPLLLKGTLGLSLVHCDAGDGQLSIHPGPSVTEEAPLSVTHNCITCRFPGFPQAVGISLRNSGVEERFLSTLKAKCFLDIDAVKLPFPVDQITDLPRNDFQMMIKMHKLTSEQLEFIHDVRRRSKNRIAAQRCRKRKLDCIQNLECEIRKLVCEKEKLLSERNQLKACMGELLDNFSCLSQEVCRDIQSPEQIQALHRYCPVLRPMGLPTASSVNPAPLGVEQNLAAPQCAVGESIPCCLEQGAAPPGPPWAPSNTSENCTSARRLEGTDPGTFSERGPPLEPRSQTVTVDFCQEMTDKCTTDEQPRKDYT</sequence>
<feature type="compositionally biased region" description="Acidic residues" evidence="7">
    <location>
        <begin position="96"/>
        <end position="108"/>
    </location>
</feature>
<dbReference type="InterPro" id="IPR008917">
    <property type="entry name" value="TF_DNA-bd_sf"/>
</dbReference>
<feature type="compositionally biased region" description="Basic and acidic residues" evidence="7">
    <location>
        <begin position="234"/>
        <end position="249"/>
    </location>
</feature>
<dbReference type="EMBL" id="JWIN03000008">
    <property type="protein sequence ID" value="KAB1275183.1"/>
    <property type="molecule type" value="Genomic_DNA"/>
</dbReference>
<dbReference type="SUPFAM" id="SSF47454">
    <property type="entry name" value="A DNA-binding domain in eukaryotic transcription factors"/>
    <property type="match status" value="1"/>
</dbReference>
<dbReference type="GO" id="GO:0005634">
    <property type="term" value="C:nucleus"/>
    <property type="evidence" value="ECO:0007669"/>
    <property type="project" value="TreeGrafter"/>
</dbReference>
<evidence type="ECO:0000256" key="3">
    <source>
        <dbReference type="ARBA" id="ARBA00023125"/>
    </source>
</evidence>
<evidence type="ECO:0000256" key="1">
    <source>
        <dbReference type="ARBA" id="ARBA00008157"/>
    </source>
</evidence>
<evidence type="ECO:0000256" key="4">
    <source>
        <dbReference type="ARBA" id="ARBA00023159"/>
    </source>
</evidence>
<dbReference type="GO" id="GO:0000978">
    <property type="term" value="F:RNA polymerase II cis-regulatory region sequence-specific DNA binding"/>
    <property type="evidence" value="ECO:0007669"/>
    <property type="project" value="InterPro"/>
</dbReference>
<evidence type="ECO:0000256" key="7">
    <source>
        <dbReference type="SAM" id="MobiDB-lite"/>
    </source>
</evidence>
<keyword evidence="3" id="KW-0238">DNA-binding</keyword>
<dbReference type="PROSITE" id="PS00036">
    <property type="entry name" value="BZIP_BASIC"/>
    <property type="match status" value="1"/>
</dbReference>
<evidence type="ECO:0000256" key="2">
    <source>
        <dbReference type="ARBA" id="ARBA00023015"/>
    </source>
</evidence>
<keyword evidence="6" id="KW-0539">Nucleus</keyword>
<dbReference type="InterPro" id="IPR011333">
    <property type="entry name" value="SKP1/BTB/POZ_sf"/>
</dbReference>
<feature type="region of interest" description="Disordered" evidence="7">
    <location>
        <begin position="520"/>
        <end position="562"/>
    </location>
</feature>